<feature type="non-terminal residue" evidence="1">
    <location>
        <position position="155"/>
    </location>
</feature>
<protein>
    <submittedName>
        <fullName evidence="1">Uncharacterized protein</fullName>
    </submittedName>
</protein>
<evidence type="ECO:0000313" key="1">
    <source>
        <dbReference type="EMBL" id="KAF0691958.1"/>
    </source>
</evidence>
<dbReference type="EMBL" id="VUJU01015831">
    <property type="protein sequence ID" value="KAF0691958.1"/>
    <property type="molecule type" value="Genomic_DNA"/>
</dbReference>
<comment type="caution">
    <text evidence="1">The sequence shown here is derived from an EMBL/GenBank/DDBJ whole genome shotgun (WGS) entry which is preliminary data.</text>
</comment>
<keyword evidence="2" id="KW-1185">Reference proteome</keyword>
<dbReference type="AlphaFoldDB" id="A0A6G0VLG6"/>
<sequence length="155" mass="18480">MSQFLPYGGFEWMNPEHYSVDKIIKFWKWRKIKKRDFILNYPVEFHEKHNDLPYCPENIIDIKSTEKITFNNGIDQVDFNKPDSVMVQYYRTFIGVENKIMNHACNTLMLCAIAQGSFNNLDQDHNPINNLVWKVPNITVNNKERKTFVYPVQIF</sequence>
<dbReference type="Proteomes" id="UP000478052">
    <property type="component" value="Unassembled WGS sequence"/>
</dbReference>
<reference evidence="1 2" key="1">
    <citation type="submission" date="2019-08" db="EMBL/GenBank/DDBJ databases">
        <title>Whole genome of Aphis craccivora.</title>
        <authorList>
            <person name="Voronova N.V."/>
            <person name="Shulinski R.S."/>
            <person name="Bandarenka Y.V."/>
            <person name="Zhorov D.G."/>
            <person name="Warner D."/>
        </authorList>
    </citation>
    <scope>NUCLEOTIDE SEQUENCE [LARGE SCALE GENOMIC DNA]</scope>
    <source>
        <strain evidence="1">180601</strain>
        <tissue evidence="1">Whole Body</tissue>
    </source>
</reference>
<gene>
    <name evidence="1" type="ORF">FWK35_00027699</name>
</gene>
<organism evidence="1 2">
    <name type="scientific">Aphis craccivora</name>
    <name type="common">Cowpea aphid</name>
    <dbReference type="NCBI Taxonomy" id="307492"/>
    <lineage>
        <taxon>Eukaryota</taxon>
        <taxon>Metazoa</taxon>
        <taxon>Ecdysozoa</taxon>
        <taxon>Arthropoda</taxon>
        <taxon>Hexapoda</taxon>
        <taxon>Insecta</taxon>
        <taxon>Pterygota</taxon>
        <taxon>Neoptera</taxon>
        <taxon>Paraneoptera</taxon>
        <taxon>Hemiptera</taxon>
        <taxon>Sternorrhyncha</taxon>
        <taxon>Aphidomorpha</taxon>
        <taxon>Aphidoidea</taxon>
        <taxon>Aphididae</taxon>
        <taxon>Aphidini</taxon>
        <taxon>Aphis</taxon>
        <taxon>Aphis</taxon>
    </lineage>
</organism>
<accession>A0A6G0VLG6</accession>
<proteinExistence type="predicted"/>
<evidence type="ECO:0000313" key="2">
    <source>
        <dbReference type="Proteomes" id="UP000478052"/>
    </source>
</evidence>
<name>A0A6G0VLG6_APHCR</name>